<name>A0ABP8U2H0_9ACTN</name>
<keyword evidence="2" id="KW-0560">Oxidoreductase</keyword>
<dbReference type="InterPro" id="IPR002347">
    <property type="entry name" value="SDR_fam"/>
</dbReference>
<dbReference type="EMBL" id="BAABHK010000001">
    <property type="protein sequence ID" value="GAA4619880.1"/>
    <property type="molecule type" value="Genomic_DNA"/>
</dbReference>
<evidence type="ECO:0000313" key="3">
    <source>
        <dbReference type="EMBL" id="GAA4619880.1"/>
    </source>
</evidence>
<comment type="caution">
    <text evidence="3">The sequence shown here is derived from an EMBL/GenBank/DDBJ whole genome shotgun (WGS) entry which is preliminary data.</text>
</comment>
<reference evidence="4" key="1">
    <citation type="journal article" date="2019" name="Int. J. Syst. Evol. Microbiol.">
        <title>The Global Catalogue of Microorganisms (GCM) 10K type strain sequencing project: providing services to taxonomists for standard genome sequencing and annotation.</title>
        <authorList>
            <consortium name="The Broad Institute Genomics Platform"/>
            <consortium name="The Broad Institute Genome Sequencing Center for Infectious Disease"/>
            <person name="Wu L."/>
            <person name="Ma J."/>
        </authorList>
    </citation>
    <scope>NUCLEOTIDE SEQUENCE [LARGE SCALE GENOMIC DNA]</scope>
    <source>
        <strain evidence="4">JCM 17939</strain>
    </source>
</reference>
<dbReference type="InterPro" id="IPR036291">
    <property type="entry name" value="NAD(P)-bd_dom_sf"/>
</dbReference>
<evidence type="ECO:0000313" key="4">
    <source>
        <dbReference type="Proteomes" id="UP001501442"/>
    </source>
</evidence>
<comment type="similarity">
    <text evidence="1">Belongs to the short-chain dehydrogenases/reductases (SDR) family.</text>
</comment>
<sequence>MGAKMAELLDMGALVTGGTSGIGRAAALALAGLGAHVVVSGRDQARGEQVVGDIHKAGGRADFLAADLRDEASARSLAARARELMGHVDVLVNNAGIYPFGPTHETSERDFDAVFALNVKAPYFLVAELAPEMAERGRGAIINVTTVAAEVGMTGMGLYGASKAALVLLTKAWAAEYGPRGVRVNAVSPGPILTEGTAAMGDDFDQLAAQAPAGRPGTAEEVAEAIAFLATDRSSFVEGSVLPVDGGRTAV</sequence>
<keyword evidence="4" id="KW-1185">Reference proteome</keyword>
<evidence type="ECO:0000256" key="2">
    <source>
        <dbReference type="ARBA" id="ARBA00023002"/>
    </source>
</evidence>
<dbReference type="PANTHER" id="PTHR43639">
    <property type="entry name" value="OXIDOREDUCTASE, SHORT-CHAIN DEHYDROGENASE/REDUCTASE FAMILY (AFU_ORTHOLOGUE AFUA_5G02870)"/>
    <property type="match status" value="1"/>
</dbReference>
<dbReference type="SUPFAM" id="SSF51735">
    <property type="entry name" value="NAD(P)-binding Rossmann-fold domains"/>
    <property type="match status" value="1"/>
</dbReference>
<dbReference type="PANTHER" id="PTHR43639:SF1">
    <property type="entry name" value="SHORT-CHAIN DEHYDROGENASE_REDUCTASE FAMILY PROTEIN"/>
    <property type="match status" value="1"/>
</dbReference>
<dbReference type="Pfam" id="PF13561">
    <property type="entry name" value="adh_short_C2"/>
    <property type="match status" value="1"/>
</dbReference>
<dbReference type="PRINTS" id="PR00080">
    <property type="entry name" value="SDRFAMILY"/>
</dbReference>
<protein>
    <submittedName>
        <fullName evidence="3">SDR family oxidoreductase</fullName>
    </submittedName>
</protein>
<dbReference type="NCBIfam" id="NF005559">
    <property type="entry name" value="PRK07231.1"/>
    <property type="match status" value="1"/>
</dbReference>
<dbReference type="Gene3D" id="3.40.50.720">
    <property type="entry name" value="NAD(P)-binding Rossmann-like Domain"/>
    <property type="match status" value="1"/>
</dbReference>
<gene>
    <name evidence="3" type="ORF">GCM10023196_001680</name>
</gene>
<accession>A0ABP8U2H0</accession>
<dbReference type="PRINTS" id="PR00081">
    <property type="entry name" value="GDHRDH"/>
</dbReference>
<dbReference type="Proteomes" id="UP001501442">
    <property type="component" value="Unassembled WGS sequence"/>
</dbReference>
<evidence type="ECO:0000256" key="1">
    <source>
        <dbReference type="ARBA" id="ARBA00006484"/>
    </source>
</evidence>
<dbReference type="CDD" id="cd05233">
    <property type="entry name" value="SDR_c"/>
    <property type="match status" value="1"/>
</dbReference>
<organism evidence="3 4">
    <name type="scientific">Actinoallomurus vinaceus</name>
    <dbReference type="NCBI Taxonomy" id="1080074"/>
    <lineage>
        <taxon>Bacteria</taxon>
        <taxon>Bacillati</taxon>
        <taxon>Actinomycetota</taxon>
        <taxon>Actinomycetes</taxon>
        <taxon>Streptosporangiales</taxon>
        <taxon>Thermomonosporaceae</taxon>
        <taxon>Actinoallomurus</taxon>
    </lineage>
</organism>
<proteinExistence type="inferred from homology"/>